<name>A0A7H0FY93_9GAMM</name>
<sequence>MHSWVLAIGLMFACGGATAGNAPAPAIVLEPLPPTGELLELWAQPGPVPAHLQAQIDLGDDAGGRVLRLIAPDDKPGNYRVSVQFETSAGISGEGPHVDLIDWKHCRSDWHPAADDGEGGFRLPFPDERDQSCFPPATRGELRTAVHNAITWEADAAARARWLDLAAQAPRIGEAPSYVAISLIRVRVEYREAGAWRLLTVIDLLVPMGC</sequence>
<evidence type="ECO:0000256" key="1">
    <source>
        <dbReference type="SAM" id="SignalP"/>
    </source>
</evidence>
<keyword evidence="3" id="KW-1185">Reference proteome</keyword>
<feature type="chain" id="PRO_5028952375" evidence="1">
    <location>
        <begin position="20"/>
        <end position="210"/>
    </location>
</feature>
<feature type="signal peptide" evidence="1">
    <location>
        <begin position="1"/>
        <end position="19"/>
    </location>
</feature>
<evidence type="ECO:0000313" key="3">
    <source>
        <dbReference type="Proteomes" id="UP000516018"/>
    </source>
</evidence>
<dbReference type="AlphaFoldDB" id="A0A7H0FY93"/>
<dbReference type="KEGG" id="lsx:H8B22_01825"/>
<gene>
    <name evidence="2" type="ORF">H8B22_01825</name>
</gene>
<dbReference type="EMBL" id="CP060820">
    <property type="protein sequence ID" value="QNP41009.1"/>
    <property type="molecule type" value="Genomic_DNA"/>
</dbReference>
<proteinExistence type="predicted"/>
<evidence type="ECO:0000313" key="2">
    <source>
        <dbReference type="EMBL" id="QNP41009.1"/>
    </source>
</evidence>
<keyword evidence="1" id="KW-0732">Signal</keyword>
<dbReference type="Proteomes" id="UP000516018">
    <property type="component" value="Chromosome"/>
</dbReference>
<organism evidence="2 3">
    <name type="scientific">Agrilutibacter terrestris</name>
    <dbReference type="NCBI Taxonomy" id="2865112"/>
    <lineage>
        <taxon>Bacteria</taxon>
        <taxon>Pseudomonadati</taxon>
        <taxon>Pseudomonadota</taxon>
        <taxon>Gammaproteobacteria</taxon>
        <taxon>Lysobacterales</taxon>
        <taxon>Lysobacteraceae</taxon>
        <taxon>Agrilutibacter</taxon>
    </lineage>
</organism>
<reference evidence="2 3" key="1">
    <citation type="submission" date="2020-08" db="EMBL/GenBank/DDBJ databases">
        <title>Lysobacter sp. II4 sp. nov., isolated from soil.</title>
        <authorList>
            <person name="Woo C.Y."/>
            <person name="Kim J."/>
        </authorList>
    </citation>
    <scope>NUCLEOTIDE SEQUENCE [LARGE SCALE GENOMIC DNA]</scope>
    <source>
        <strain evidence="2 3">II4</strain>
    </source>
</reference>
<protein>
    <submittedName>
        <fullName evidence="2">Uncharacterized protein</fullName>
    </submittedName>
</protein>
<dbReference type="RefSeq" id="WP_187712446.1">
    <property type="nucleotide sequence ID" value="NZ_CP060820.1"/>
</dbReference>
<accession>A0A7H0FY93</accession>